<accession>A0A285UH08</accession>
<evidence type="ECO:0000313" key="3">
    <source>
        <dbReference type="Proteomes" id="UP000219252"/>
    </source>
</evidence>
<dbReference type="EMBL" id="OBQC01000009">
    <property type="protein sequence ID" value="SOC40957.1"/>
    <property type="molecule type" value="Genomic_DNA"/>
</dbReference>
<dbReference type="RefSeq" id="WP_212613429.1">
    <property type="nucleotide sequence ID" value="NZ_OBQC01000009.1"/>
</dbReference>
<dbReference type="InterPro" id="IPR002220">
    <property type="entry name" value="DapA-like"/>
</dbReference>
<dbReference type="PANTHER" id="PTHR12128:SF51">
    <property type="entry name" value="BLL4205 PROTEIN"/>
    <property type="match status" value="1"/>
</dbReference>
<name>A0A285UH08_9BACL</name>
<keyword evidence="3" id="KW-1185">Reference proteome</keyword>
<proteinExistence type="predicted"/>
<gene>
    <name evidence="2" type="ORF">SAMN05877842_10943</name>
</gene>
<keyword evidence="1 2" id="KW-0456">Lyase</keyword>
<dbReference type="AlphaFoldDB" id="A0A285UH08"/>
<dbReference type="CDD" id="cd00408">
    <property type="entry name" value="DHDPS-like"/>
    <property type="match status" value="1"/>
</dbReference>
<evidence type="ECO:0000256" key="1">
    <source>
        <dbReference type="ARBA" id="ARBA00023239"/>
    </source>
</evidence>
<reference evidence="3" key="1">
    <citation type="submission" date="2017-08" db="EMBL/GenBank/DDBJ databases">
        <authorList>
            <person name="Varghese N."/>
            <person name="Submissions S."/>
        </authorList>
    </citation>
    <scope>NUCLEOTIDE SEQUENCE [LARGE SCALE GENOMIC DNA]</scope>
    <source>
        <strain evidence="3">JC23</strain>
    </source>
</reference>
<dbReference type="Gene3D" id="3.20.20.70">
    <property type="entry name" value="Aldolase class I"/>
    <property type="match status" value="1"/>
</dbReference>
<dbReference type="SMART" id="SM01130">
    <property type="entry name" value="DHDPS"/>
    <property type="match status" value="1"/>
</dbReference>
<dbReference type="GO" id="GO:0008840">
    <property type="term" value="F:4-hydroxy-tetrahydrodipicolinate synthase activity"/>
    <property type="evidence" value="ECO:0007669"/>
    <property type="project" value="TreeGrafter"/>
</dbReference>
<dbReference type="Pfam" id="PF00701">
    <property type="entry name" value="DHDPS"/>
    <property type="match status" value="1"/>
</dbReference>
<protein>
    <submittedName>
        <fullName evidence="2">Dihydrodipicolinate synthase/N-acetylneuraminate lyase</fullName>
    </submittedName>
</protein>
<dbReference type="InterPro" id="IPR013785">
    <property type="entry name" value="Aldolase_TIM"/>
</dbReference>
<dbReference type="PANTHER" id="PTHR12128">
    <property type="entry name" value="DIHYDRODIPICOLINATE SYNTHASE"/>
    <property type="match status" value="1"/>
</dbReference>
<organism evidence="2 3">
    <name type="scientific">Ureibacillus acetophenoni</name>
    <dbReference type="NCBI Taxonomy" id="614649"/>
    <lineage>
        <taxon>Bacteria</taxon>
        <taxon>Bacillati</taxon>
        <taxon>Bacillota</taxon>
        <taxon>Bacilli</taxon>
        <taxon>Bacillales</taxon>
        <taxon>Caryophanaceae</taxon>
        <taxon>Ureibacillus</taxon>
    </lineage>
</organism>
<dbReference type="Proteomes" id="UP000219252">
    <property type="component" value="Unassembled WGS sequence"/>
</dbReference>
<sequence length="350" mass="39748">MLSKVVKDKLMDGAFIPAHPLALFEDKTFDELSQRRLTQYYIESGVDGLAVGVHTTQFEIHDDFSFYQKVLSTALEEIQANASADFIKVAGVSGDVEQAKKEAQFVKDLGYDLVLLSNNGLSHFSEEELLERAKEVASIIPIIGFYLQTSVGGRVFSTEYWKQFCEIPNVFAIKIAPFDRYLTIDVARAVMHSSRHDEIALYTGNDDAIVHDLFTVFEEEVAGKLRKKRIVGGLLGHWAAWTSKAVELFREIKEEREKEALNSKWMTVAQQITHVNAAFFDSRNQFKGSIAGINEILRRQGLIRSNICLSDREVLSKGQLELIDEVYELYPHLNDDEFVKQFLINNSTRI</sequence>
<evidence type="ECO:0000313" key="2">
    <source>
        <dbReference type="EMBL" id="SOC40957.1"/>
    </source>
</evidence>
<dbReference type="SUPFAM" id="SSF51569">
    <property type="entry name" value="Aldolase"/>
    <property type="match status" value="1"/>
</dbReference>